<feature type="region of interest" description="Disordered" evidence="1">
    <location>
        <begin position="1"/>
        <end position="80"/>
    </location>
</feature>
<comment type="caution">
    <text evidence="2">The sequence shown here is derived from an EMBL/GenBank/DDBJ whole genome shotgun (WGS) entry which is preliminary data.</text>
</comment>
<name>A0A0M0JNZ7_9EUKA</name>
<evidence type="ECO:0000313" key="3">
    <source>
        <dbReference type="Proteomes" id="UP000037460"/>
    </source>
</evidence>
<gene>
    <name evidence="2" type="ORF">Ctob_008390</name>
</gene>
<feature type="compositionally biased region" description="Acidic residues" evidence="1">
    <location>
        <begin position="52"/>
        <end position="72"/>
    </location>
</feature>
<organism evidence="2 3">
    <name type="scientific">Chrysochromulina tobinii</name>
    <dbReference type="NCBI Taxonomy" id="1460289"/>
    <lineage>
        <taxon>Eukaryota</taxon>
        <taxon>Haptista</taxon>
        <taxon>Haptophyta</taxon>
        <taxon>Prymnesiophyceae</taxon>
        <taxon>Prymnesiales</taxon>
        <taxon>Chrysochromulinaceae</taxon>
        <taxon>Chrysochromulina</taxon>
    </lineage>
</organism>
<keyword evidence="3" id="KW-1185">Reference proteome</keyword>
<proteinExistence type="predicted"/>
<evidence type="ECO:0000256" key="1">
    <source>
        <dbReference type="SAM" id="MobiDB-lite"/>
    </source>
</evidence>
<dbReference type="AlphaFoldDB" id="A0A0M0JNZ7"/>
<protein>
    <submittedName>
        <fullName evidence="2">Uncharacterized protein</fullName>
    </submittedName>
</protein>
<sequence>MPPALSWTTTFNVTDGGASGAQAPPAKRLRSVAEAEPAAEPEVEDGMKEAVEEGAEGAEAAEPEVQAEDDGDTMATAGEPLVGSKRKAAFVTEGVVTDAAEGAVTGAEPEASIAAGGAVAADGVAEDEAAAAAELDADLGDDVGLDE</sequence>
<dbReference type="Proteomes" id="UP000037460">
    <property type="component" value="Unassembled WGS sequence"/>
</dbReference>
<accession>A0A0M0JNZ7</accession>
<evidence type="ECO:0000313" key="2">
    <source>
        <dbReference type="EMBL" id="KOO28326.1"/>
    </source>
</evidence>
<feature type="compositionally biased region" description="Polar residues" evidence="1">
    <location>
        <begin position="1"/>
        <end position="13"/>
    </location>
</feature>
<reference evidence="3" key="1">
    <citation type="journal article" date="2015" name="PLoS Genet.">
        <title>Genome Sequence and Transcriptome Analyses of Chrysochromulina tobin: Metabolic Tools for Enhanced Algal Fitness in the Prominent Order Prymnesiales (Haptophyceae).</title>
        <authorList>
            <person name="Hovde B.T."/>
            <person name="Deodato C.R."/>
            <person name="Hunsperger H.M."/>
            <person name="Ryken S.A."/>
            <person name="Yost W."/>
            <person name="Jha R.K."/>
            <person name="Patterson J."/>
            <person name="Monnat R.J. Jr."/>
            <person name="Barlow S.B."/>
            <person name="Starkenburg S.R."/>
            <person name="Cattolico R.A."/>
        </authorList>
    </citation>
    <scope>NUCLEOTIDE SEQUENCE</scope>
    <source>
        <strain evidence="3">CCMP291</strain>
    </source>
</reference>
<dbReference type="EMBL" id="JWZX01002585">
    <property type="protein sequence ID" value="KOO28326.1"/>
    <property type="molecule type" value="Genomic_DNA"/>
</dbReference>